<sequence length="226" mass="26205">MNLYFIPEHYNHLSVEKLWNNVNYKKLGVGDVLIYVDGIRLIMVVCNSDNIVACIPSSYPMIAQVLCRDIDFSSVKPVLYEWDLVKGKFGQIDVLKFLKTLFREHKLASEVLNTTINLLMGKAWRQDAGLIKRILEIKTHVPVVGEYKINEIEKTSDIGKGDKLLIVERYFSDKLKNDYYDLRALGITERETLVKVRRKYPKELSIILSRFYNENEGCSLYCKVDS</sequence>
<evidence type="ECO:0008006" key="2">
    <source>
        <dbReference type="Google" id="ProtNLM"/>
    </source>
</evidence>
<evidence type="ECO:0000313" key="1">
    <source>
        <dbReference type="EMBL" id="BFO80701.1"/>
    </source>
</evidence>
<accession>A0AB33JER0</accession>
<gene>
    <name evidence="1" type="ORF">GTC17262_08920</name>
</gene>
<dbReference type="AlphaFoldDB" id="A0AB33JER0"/>
<name>A0AB33JER0_9BACT</name>
<proteinExistence type="predicted"/>
<reference evidence="1" key="1">
    <citation type="submission" date="2024-07" db="EMBL/GenBank/DDBJ databases">
        <title>Complete genome sequence of Prevotella sp. YM-2024 GTC17262.</title>
        <authorList>
            <person name="Hayashi M."/>
            <person name="Muto Y."/>
            <person name="Tanaka K."/>
            <person name="Niwa H."/>
        </authorList>
    </citation>
    <scope>NUCLEOTIDE SEQUENCE</scope>
    <source>
        <strain evidence="1">GTC17262</strain>
    </source>
</reference>
<organism evidence="1">
    <name type="scientific">Prevotella sp. GTC17262</name>
    <dbReference type="NCBI Taxonomy" id="3236797"/>
    <lineage>
        <taxon>Bacteria</taxon>
        <taxon>Pseudomonadati</taxon>
        <taxon>Bacteroidota</taxon>
        <taxon>Bacteroidia</taxon>
        <taxon>Bacteroidales</taxon>
        <taxon>Prevotellaceae</taxon>
        <taxon>Prevotella</taxon>
    </lineage>
</organism>
<protein>
    <recommendedName>
        <fullName evidence="2">ASCH domain-containing protein</fullName>
    </recommendedName>
</protein>
<dbReference type="EMBL" id="AP035789">
    <property type="protein sequence ID" value="BFO80701.1"/>
    <property type="molecule type" value="Genomic_DNA"/>
</dbReference>